<dbReference type="PROSITE" id="PS50173">
    <property type="entry name" value="UMUC"/>
    <property type="match status" value="1"/>
</dbReference>
<proteinExistence type="inferred from homology"/>
<evidence type="ECO:0000256" key="4">
    <source>
        <dbReference type="SAM" id="MobiDB-lite"/>
    </source>
</evidence>
<evidence type="ECO:0000256" key="2">
    <source>
        <dbReference type="ARBA" id="ARBA00025589"/>
    </source>
</evidence>
<feature type="compositionally biased region" description="Polar residues" evidence="4">
    <location>
        <begin position="144"/>
        <end position="153"/>
    </location>
</feature>
<dbReference type="AlphaFoldDB" id="A0A366K7N7"/>
<dbReference type="GO" id="GO:0006281">
    <property type="term" value="P:DNA repair"/>
    <property type="evidence" value="ECO:0007669"/>
    <property type="project" value="InterPro"/>
</dbReference>
<dbReference type="PANTHER" id="PTHR11076:SF33">
    <property type="entry name" value="DNA POLYMERASE KAPPA"/>
    <property type="match status" value="1"/>
</dbReference>
<evidence type="ECO:0000313" key="7">
    <source>
        <dbReference type="Proteomes" id="UP000252530"/>
    </source>
</evidence>
<evidence type="ECO:0000313" key="6">
    <source>
        <dbReference type="EMBL" id="RBP97133.1"/>
    </source>
</evidence>
<dbReference type="GO" id="GO:0005829">
    <property type="term" value="C:cytosol"/>
    <property type="evidence" value="ECO:0007669"/>
    <property type="project" value="TreeGrafter"/>
</dbReference>
<dbReference type="InterPro" id="IPR050116">
    <property type="entry name" value="DNA_polymerase-Y"/>
</dbReference>
<reference evidence="6 7" key="1">
    <citation type="submission" date="2017-10" db="EMBL/GenBank/DDBJ databases">
        <title>Bifidobacterium xylocopum sp. nov. and Bifidobacterium aemilianum sp. nov., from the carpenter bee (Xylocopa violacea) digestive tract.</title>
        <authorList>
            <person name="Alberoni D."/>
            <person name="Baffoni L."/>
            <person name="Di Gioia D."/>
            <person name="Gaggia F."/>
            <person name="Biavati B."/>
        </authorList>
    </citation>
    <scope>NUCLEOTIDE SEQUENCE [LARGE SCALE GENOMIC DNA]</scope>
    <source>
        <strain evidence="6 7">XV10</strain>
    </source>
</reference>
<organism evidence="6 7">
    <name type="scientific">Bifidobacterium aemilianum</name>
    <dbReference type="NCBI Taxonomy" id="2493120"/>
    <lineage>
        <taxon>Bacteria</taxon>
        <taxon>Bacillati</taxon>
        <taxon>Actinomycetota</taxon>
        <taxon>Actinomycetes</taxon>
        <taxon>Bifidobacteriales</taxon>
        <taxon>Bifidobacteriaceae</taxon>
        <taxon>Bifidobacterium</taxon>
    </lineage>
</organism>
<dbReference type="InterPro" id="IPR043128">
    <property type="entry name" value="Rev_trsase/Diguanyl_cyclase"/>
</dbReference>
<name>A0A366K7N7_9BIFI</name>
<dbReference type="SUPFAM" id="SSF56672">
    <property type="entry name" value="DNA/RNA polymerases"/>
    <property type="match status" value="1"/>
</dbReference>
<sequence>HDWWAVDAAVQTARHPGLAGPPATTGTGDRAVGAAANYEARTYGISSAMPAARAHQLCPNGSFLPVDMAYYRMMSRRIFDEVFRQVTDQIEQVSVDEGDMDVSHALLTVGQPIRIGTWIRPQVATREGIHGSAGKDANKRVDQMASSNAKQEG</sequence>
<dbReference type="InterPro" id="IPR043502">
    <property type="entry name" value="DNA/RNA_pol_sf"/>
</dbReference>
<comment type="function">
    <text evidence="2">Poorly processive, error-prone DNA polymerase involved in untargeted mutagenesis. Copies undamaged DNA at stalled replication forks, which arise in vivo from mismatched or misaligned primer ends. These misaligned primers can be extended by PolIV. Exhibits no 3'-5' exonuclease (proofreading) activity. May be involved in translesional synthesis, in conjunction with the beta clamp from PolIII.</text>
</comment>
<dbReference type="Gene3D" id="3.30.70.270">
    <property type="match status" value="1"/>
</dbReference>
<dbReference type="Proteomes" id="UP000252530">
    <property type="component" value="Unassembled WGS sequence"/>
</dbReference>
<feature type="non-terminal residue" evidence="6">
    <location>
        <position position="1"/>
    </location>
</feature>
<evidence type="ECO:0000259" key="5">
    <source>
        <dbReference type="PROSITE" id="PS50173"/>
    </source>
</evidence>
<feature type="region of interest" description="Disordered" evidence="4">
    <location>
        <begin position="129"/>
        <end position="153"/>
    </location>
</feature>
<evidence type="ECO:0000256" key="1">
    <source>
        <dbReference type="ARBA" id="ARBA00010945"/>
    </source>
</evidence>
<dbReference type="Gene3D" id="3.40.1170.60">
    <property type="match status" value="1"/>
</dbReference>
<comment type="catalytic activity">
    <reaction evidence="3">
        <text>DNA(n) + a 2'-deoxyribonucleoside 5'-triphosphate = DNA(n+1) + diphosphate</text>
        <dbReference type="Rhea" id="RHEA:22508"/>
        <dbReference type="Rhea" id="RHEA-COMP:17339"/>
        <dbReference type="Rhea" id="RHEA-COMP:17340"/>
        <dbReference type="ChEBI" id="CHEBI:33019"/>
        <dbReference type="ChEBI" id="CHEBI:61560"/>
        <dbReference type="ChEBI" id="CHEBI:173112"/>
        <dbReference type="EC" id="2.7.7.7"/>
    </reaction>
</comment>
<protein>
    <submittedName>
        <fullName evidence="6">DNA polymerase IV</fullName>
    </submittedName>
</protein>
<feature type="domain" description="UmuC" evidence="5">
    <location>
        <begin position="1"/>
        <end position="153"/>
    </location>
</feature>
<dbReference type="EMBL" id="PDCG01000070">
    <property type="protein sequence ID" value="RBP97133.1"/>
    <property type="molecule type" value="Genomic_DNA"/>
</dbReference>
<dbReference type="GO" id="GO:0003887">
    <property type="term" value="F:DNA-directed DNA polymerase activity"/>
    <property type="evidence" value="ECO:0007669"/>
    <property type="project" value="UniProtKB-EC"/>
</dbReference>
<gene>
    <name evidence="6" type="ORF">CRD60_08440</name>
</gene>
<dbReference type="GO" id="GO:0009432">
    <property type="term" value="P:SOS response"/>
    <property type="evidence" value="ECO:0007669"/>
    <property type="project" value="TreeGrafter"/>
</dbReference>
<dbReference type="PANTHER" id="PTHR11076">
    <property type="entry name" value="DNA REPAIR POLYMERASE UMUC / TRANSFERASE FAMILY MEMBER"/>
    <property type="match status" value="1"/>
</dbReference>
<evidence type="ECO:0000256" key="3">
    <source>
        <dbReference type="ARBA" id="ARBA00049244"/>
    </source>
</evidence>
<comment type="caution">
    <text evidence="6">The sequence shown here is derived from an EMBL/GenBank/DDBJ whole genome shotgun (WGS) entry which is preliminary data.</text>
</comment>
<accession>A0A366K7N7</accession>
<dbReference type="InterPro" id="IPR001126">
    <property type="entry name" value="UmuC"/>
</dbReference>
<dbReference type="Pfam" id="PF00817">
    <property type="entry name" value="IMS"/>
    <property type="match status" value="1"/>
</dbReference>
<dbReference type="GO" id="GO:0042276">
    <property type="term" value="P:error-prone translesion synthesis"/>
    <property type="evidence" value="ECO:0007669"/>
    <property type="project" value="TreeGrafter"/>
</dbReference>
<keyword evidence="7" id="KW-1185">Reference proteome</keyword>
<comment type="similarity">
    <text evidence="1">Belongs to the DNA polymerase type-Y family.</text>
</comment>
<feature type="non-terminal residue" evidence="6">
    <location>
        <position position="153"/>
    </location>
</feature>